<dbReference type="GO" id="GO:0016301">
    <property type="term" value="F:kinase activity"/>
    <property type="evidence" value="ECO:0007669"/>
    <property type="project" value="UniProtKB-KW"/>
</dbReference>
<comment type="similarity">
    <text evidence="12">In the N-terminal section; belongs to the carbohydrate kinase PfkB family.</text>
</comment>
<dbReference type="Gene3D" id="3.40.1190.20">
    <property type="match status" value="1"/>
</dbReference>
<feature type="active site" evidence="12">
    <location>
        <position position="264"/>
    </location>
</feature>
<evidence type="ECO:0000313" key="16">
    <source>
        <dbReference type="Proteomes" id="UP001500133"/>
    </source>
</evidence>
<comment type="pathway">
    <text evidence="12">Nucleotide-sugar biosynthesis; ADP-L-glycero-beta-D-manno-heptose biosynthesis; ADP-L-glycero-beta-D-manno-heptose from D-glycero-beta-D-manno-heptose 7-phosphate: step 1/4.</text>
</comment>
<comment type="function">
    <text evidence="2 12">Catalyzes the ADP transfer from ATP to D-glycero-beta-D-manno-heptose 1-phosphate, yielding ADP-D-glycero-beta-D-manno-heptose.</text>
</comment>
<evidence type="ECO:0000256" key="10">
    <source>
        <dbReference type="ARBA" id="ARBA00023277"/>
    </source>
</evidence>
<dbReference type="Pfam" id="PF00294">
    <property type="entry name" value="PfkB"/>
    <property type="match status" value="1"/>
</dbReference>
<accession>A0ABP7LT52</accession>
<comment type="subunit">
    <text evidence="12">Homodimer.</text>
</comment>
<comment type="pathway">
    <text evidence="12">Nucleotide-sugar biosynthesis; ADP-L-glycero-beta-D-manno-heptose biosynthesis; ADP-L-glycero-beta-D-manno-heptose from D-glycero-beta-D-manno-heptose 7-phosphate: step 3/4.</text>
</comment>
<reference evidence="16" key="1">
    <citation type="journal article" date="2019" name="Int. J. Syst. Evol. Microbiol.">
        <title>The Global Catalogue of Microorganisms (GCM) 10K type strain sequencing project: providing services to taxonomists for standard genome sequencing and annotation.</title>
        <authorList>
            <consortium name="The Broad Institute Genomics Platform"/>
            <consortium name="The Broad Institute Genome Sequencing Center for Infectious Disease"/>
            <person name="Wu L."/>
            <person name="Ma J."/>
        </authorList>
    </citation>
    <scope>NUCLEOTIDE SEQUENCE [LARGE SCALE GENOMIC DNA]</scope>
    <source>
        <strain evidence="16">JCM 16914</strain>
    </source>
</reference>
<dbReference type="InterPro" id="IPR023030">
    <property type="entry name" value="Bifunc_HldE"/>
</dbReference>
<evidence type="ECO:0000256" key="9">
    <source>
        <dbReference type="ARBA" id="ARBA00023268"/>
    </source>
</evidence>
<feature type="domain" description="Carbohydrate kinase PfkB" evidence="13">
    <location>
        <begin position="12"/>
        <end position="302"/>
    </location>
</feature>
<dbReference type="NCBIfam" id="NF008454">
    <property type="entry name" value="PRK11316.1"/>
    <property type="match status" value="1"/>
</dbReference>
<evidence type="ECO:0000256" key="4">
    <source>
        <dbReference type="ARBA" id="ARBA00022679"/>
    </source>
</evidence>
<comment type="caution">
    <text evidence="15">The sequence shown here is derived from an EMBL/GenBank/DDBJ whole genome shotgun (WGS) entry which is preliminary data.</text>
</comment>
<evidence type="ECO:0000256" key="3">
    <source>
        <dbReference type="ARBA" id="ARBA00004713"/>
    </source>
</evidence>
<dbReference type="HAMAP" id="MF_01603">
    <property type="entry name" value="HldE"/>
    <property type="match status" value="1"/>
</dbReference>
<dbReference type="Gene3D" id="3.40.50.620">
    <property type="entry name" value="HUPs"/>
    <property type="match status" value="1"/>
</dbReference>
<dbReference type="InterPro" id="IPR002173">
    <property type="entry name" value="Carboh/pur_kinase_PfkB_CS"/>
</dbReference>
<keyword evidence="9 12" id="KW-0511">Multifunctional enzyme</keyword>
<feature type="domain" description="Cytidyltransferase-like" evidence="14">
    <location>
        <begin position="344"/>
        <end position="435"/>
    </location>
</feature>
<dbReference type="PANTHER" id="PTHR46969:SF1">
    <property type="entry name" value="BIFUNCTIONAL PROTEIN HLDE"/>
    <property type="match status" value="1"/>
</dbReference>
<dbReference type="InterPro" id="IPR029056">
    <property type="entry name" value="Ribokinase-like"/>
</dbReference>
<dbReference type="InterPro" id="IPR011611">
    <property type="entry name" value="PfkB_dom"/>
</dbReference>
<evidence type="ECO:0000256" key="11">
    <source>
        <dbReference type="ARBA" id="ARBA00047428"/>
    </source>
</evidence>
<comment type="similarity">
    <text evidence="12">In the C-terminal section; belongs to the cytidylyltransferase family.</text>
</comment>
<evidence type="ECO:0000313" key="15">
    <source>
        <dbReference type="EMBL" id="GAA3904917.1"/>
    </source>
</evidence>
<name>A0ABP7LT52_9GAMM</name>
<keyword evidence="10 12" id="KW-0119">Carbohydrate metabolism</keyword>
<evidence type="ECO:0000256" key="8">
    <source>
        <dbReference type="ARBA" id="ARBA00022840"/>
    </source>
</evidence>
<keyword evidence="5 12" id="KW-0548">Nucleotidyltransferase</keyword>
<comment type="pathway">
    <text evidence="3">Bacterial outer membrane biogenesis; LPS core biosynthesis.</text>
</comment>
<dbReference type="RefSeq" id="WP_344703701.1">
    <property type="nucleotide sequence ID" value="NZ_BAAAZT010000066.1"/>
</dbReference>
<evidence type="ECO:0000256" key="6">
    <source>
        <dbReference type="ARBA" id="ARBA00022741"/>
    </source>
</evidence>
<comment type="catalytic activity">
    <reaction evidence="12">
        <text>D-glycero-beta-D-manno-heptose 7-phosphate + ATP = D-glycero-beta-D-manno-heptose 1,7-bisphosphate + ADP + H(+)</text>
        <dbReference type="Rhea" id="RHEA:27473"/>
        <dbReference type="ChEBI" id="CHEBI:15378"/>
        <dbReference type="ChEBI" id="CHEBI:30616"/>
        <dbReference type="ChEBI" id="CHEBI:60204"/>
        <dbReference type="ChEBI" id="CHEBI:60208"/>
        <dbReference type="ChEBI" id="CHEBI:456216"/>
        <dbReference type="EC" id="2.7.1.167"/>
    </reaction>
</comment>
<dbReference type="NCBIfam" id="TIGR02199">
    <property type="entry name" value="rfaE_dom_II"/>
    <property type="match status" value="1"/>
</dbReference>
<evidence type="ECO:0000256" key="7">
    <source>
        <dbReference type="ARBA" id="ARBA00022777"/>
    </source>
</evidence>
<keyword evidence="7 12" id="KW-0418">Kinase</keyword>
<keyword evidence="4 12" id="KW-0808">Transferase</keyword>
<dbReference type="CDD" id="cd01172">
    <property type="entry name" value="RfaE_like"/>
    <property type="match status" value="1"/>
</dbReference>
<dbReference type="SUPFAM" id="SSF52374">
    <property type="entry name" value="Nucleotidylyl transferase"/>
    <property type="match status" value="1"/>
</dbReference>
<dbReference type="EMBL" id="BAAAZT010000066">
    <property type="protein sequence ID" value="GAA3904917.1"/>
    <property type="molecule type" value="Genomic_DNA"/>
</dbReference>
<proteinExistence type="inferred from homology"/>
<evidence type="ECO:0000259" key="13">
    <source>
        <dbReference type="Pfam" id="PF00294"/>
    </source>
</evidence>
<feature type="region of interest" description="Ribokinase" evidence="12">
    <location>
        <begin position="1"/>
        <end position="316"/>
    </location>
</feature>
<comment type="function">
    <text evidence="1 12">Catalyzes the phosphorylation of D-glycero-D-manno-heptose 7-phosphate at the C-1 position to selectively form D-glycero-beta-D-manno-heptose-1,7-bisphosphate.</text>
</comment>
<evidence type="ECO:0000259" key="14">
    <source>
        <dbReference type="Pfam" id="PF01467"/>
    </source>
</evidence>
<dbReference type="GO" id="GO:0016779">
    <property type="term" value="F:nucleotidyltransferase activity"/>
    <property type="evidence" value="ECO:0007669"/>
    <property type="project" value="UniProtKB-KW"/>
</dbReference>
<feature type="region of interest" description="Cytidylyltransferase" evidence="12">
    <location>
        <begin position="344"/>
        <end position="476"/>
    </location>
</feature>
<dbReference type="EC" id="2.7.1.167" evidence="12"/>
<keyword evidence="6 12" id="KW-0547">Nucleotide-binding</keyword>
<dbReference type="EC" id="2.7.7.70" evidence="12"/>
<dbReference type="PROSITE" id="PS00583">
    <property type="entry name" value="PFKB_KINASES_1"/>
    <property type="match status" value="1"/>
</dbReference>
<evidence type="ECO:0000256" key="5">
    <source>
        <dbReference type="ARBA" id="ARBA00022695"/>
    </source>
</evidence>
<dbReference type="Pfam" id="PF01467">
    <property type="entry name" value="CTP_transf_like"/>
    <property type="match status" value="1"/>
</dbReference>
<dbReference type="InterPro" id="IPR011914">
    <property type="entry name" value="RfaE_dom_II"/>
</dbReference>
<keyword evidence="8 12" id="KW-0067">ATP-binding</keyword>
<gene>
    <name evidence="12 15" type="primary">hldE</name>
    <name evidence="15" type="ORF">GCM10022228_13870</name>
</gene>
<evidence type="ECO:0000256" key="1">
    <source>
        <dbReference type="ARBA" id="ARBA00002319"/>
    </source>
</evidence>
<dbReference type="InterPro" id="IPR004821">
    <property type="entry name" value="Cyt_trans-like"/>
</dbReference>
<dbReference type="PANTHER" id="PTHR46969">
    <property type="entry name" value="BIFUNCTIONAL PROTEIN HLDE"/>
    <property type="match status" value="1"/>
</dbReference>
<dbReference type="NCBIfam" id="TIGR02198">
    <property type="entry name" value="rfaE_dom_I"/>
    <property type="match status" value="1"/>
</dbReference>
<protein>
    <recommendedName>
        <fullName evidence="12">Bifunctional protein HldE</fullName>
    </recommendedName>
    <domain>
        <recommendedName>
            <fullName evidence="12">D-beta-D-heptose 7-phosphate kinase</fullName>
            <ecNumber evidence="12">2.7.1.167</ecNumber>
        </recommendedName>
        <alternativeName>
            <fullName evidence="12">D-beta-D-heptose 7-phosphotransferase</fullName>
        </alternativeName>
        <alternativeName>
            <fullName evidence="12">D-glycero-beta-D-manno-heptose-7-phosphate kinase</fullName>
        </alternativeName>
    </domain>
    <domain>
        <recommendedName>
            <fullName evidence="12">D-beta-D-heptose 1-phosphate adenylyltransferase</fullName>
            <ecNumber evidence="12">2.7.7.70</ecNumber>
        </recommendedName>
        <alternativeName>
            <fullName evidence="12">D-glycero-beta-D-manno-heptose 1-phosphate adenylyltransferase</fullName>
        </alternativeName>
    </domain>
</protein>
<feature type="binding site" evidence="12">
    <location>
        <begin position="195"/>
        <end position="198"/>
    </location>
    <ligand>
        <name>ATP</name>
        <dbReference type="ChEBI" id="CHEBI:30616"/>
    </ligand>
</feature>
<evidence type="ECO:0000256" key="2">
    <source>
        <dbReference type="ARBA" id="ARBA00003753"/>
    </source>
</evidence>
<evidence type="ECO:0000256" key="12">
    <source>
        <dbReference type="HAMAP-Rule" id="MF_01603"/>
    </source>
</evidence>
<keyword evidence="16" id="KW-1185">Reference proteome</keyword>
<sequence length="476" mass="50289">MNIDLSALEHARVLVAGDVMLDRYWHGATSRISPEAPVPVVRVEDADDRPGGAANVALNIAALGAKAALAGVVGDDDNAGLLAGLLAAVDVSARFQHSADVPTMTKLRVMSRNQQLLRLDFEQRLDNVDTAELAAHVDAALAEHDVLILSDYGKGTLNRVEALIATARRAGKRVLVDPKGTDFRKYRGASLITPNLGEFEAIVGRCDSDAELAARGEALRAELELEALLITRSEKGMTLIREGEPPLHLPTRAREVFDVTGAGDTVIAMMGLALAAGHGFAEAITLANLAAGLVVAKPGTATLSLGELYTALHGDALGEFGVVEQTPLVNAVRAAQARGERVVMTNGCFDILHAGHVAYLEQARRLGERLVVAVNDDASIARLKGDGRPINPLQRRMQVLAGLGAVDWVVPFGEDTPQSLIEAVLPDVLVKGGDYRPEDIAGGEAVRAHGGEVKVLGFEDGVSTSAMINTILDRGR</sequence>
<dbReference type="InterPro" id="IPR014729">
    <property type="entry name" value="Rossmann-like_a/b/a_fold"/>
</dbReference>
<dbReference type="NCBIfam" id="TIGR00125">
    <property type="entry name" value="cyt_tran_rel"/>
    <property type="match status" value="1"/>
</dbReference>
<dbReference type="InterPro" id="IPR011913">
    <property type="entry name" value="RfaE_dom_I"/>
</dbReference>
<organism evidence="15 16">
    <name type="scientific">Halomonas cibimaris</name>
    <dbReference type="NCBI Taxonomy" id="657012"/>
    <lineage>
        <taxon>Bacteria</taxon>
        <taxon>Pseudomonadati</taxon>
        <taxon>Pseudomonadota</taxon>
        <taxon>Gammaproteobacteria</taxon>
        <taxon>Oceanospirillales</taxon>
        <taxon>Halomonadaceae</taxon>
        <taxon>Halomonas</taxon>
    </lineage>
</organism>
<comment type="catalytic activity">
    <reaction evidence="11 12">
        <text>D-glycero-beta-D-manno-heptose 1-phosphate + ATP + H(+) = ADP-D-glycero-beta-D-manno-heptose + diphosphate</text>
        <dbReference type="Rhea" id="RHEA:27465"/>
        <dbReference type="ChEBI" id="CHEBI:15378"/>
        <dbReference type="ChEBI" id="CHEBI:30616"/>
        <dbReference type="ChEBI" id="CHEBI:33019"/>
        <dbReference type="ChEBI" id="CHEBI:59967"/>
        <dbReference type="ChEBI" id="CHEBI:61593"/>
        <dbReference type="EC" id="2.7.7.70"/>
    </reaction>
</comment>
<dbReference type="SUPFAM" id="SSF53613">
    <property type="entry name" value="Ribokinase-like"/>
    <property type="match status" value="1"/>
</dbReference>
<dbReference type="Proteomes" id="UP001500133">
    <property type="component" value="Unassembled WGS sequence"/>
</dbReference>